<evidence type="ECO:0000313" key="1">
    <source>
        <dbReference type="EMBL" id="PKI65345.1"/>
    </source>
</evidence>
<dbReference type="AlphaFoldDB" id="A0A2I0K9W7"/>
<dbReference type="EMBL" id="PGOL01000758">
    <property type="protein sequence ID" value="PKI65345.1"/>
    <property type="molecule type" value="Genomic_DNA"/>
</dbReference>
<protein>
    <submittedName>
        <fullName evidence="1">Uncharacterized protein</fullName>
    </submittedName>
</protein>
<proteinExistence type="predicted"/>
<gene>
    <name evidence="1" type="ORF">CRG98_014260</name>
</gene>
<keyword evidence="2" id="KW-1185">Reference proteome</keyword>
<sequence length="75" mass="8181">MHVRGARRTGVRLECTGGAREASGARAGVRVARGWRAGRTKVRAGASGWRASVRLRVYCSPDSTSFTRNHLNDLK</sequence>
<organism evidence="1 2">
    <name type="scientific">Punica granatum</name>
    <name type="common">Pomegranate</name>
    <dbReference type="NCBI Taxonomy" id="22663"/>
    <lineage>
        <taxon>Eukaryota</taxon>
        <taxon>Viridiplantae</taxon>
        <taxon>Streptophyta</taxon>
        <taxon>Embryophyta</taxon>
        <taxon>Tracheophyta</taxon>
        <taxon>Spermatophyta</taxon>
        <taxon>Magnoliopsida</taxon>
        <taxon>eudicotyledons</taxon>
        <taxon>Gunneridae</taxon>
        <taxon>Pentapetalae</taxon>
        <taxon>rosids</taxon>
        <taxon>malvids</taxon>
        <taxon>Myrtales</taxon>
        <taxon>Lythraceae</taxon>
        <taxon>Punica</taxon>
    </lineage>
</organism>
<dbReference type="Proteomes" id="UP000233551">
    <property type="component" value="Unassembled WGS sequence"/>
</dbReference>
<evidence type="ECO:0000313" key="2">
    <source>
        <dbReference type="Proteomes" id="UP000233551"/>
    </source>
</evidence>
<comment type="caution">
    <text evidence="1">The sequence shown here is derived from an EMBL/GenBank/DDBJ whole genome shotgun (WGS) entry which is preliminary data.</text>
</comment>
<accession>A0A2I0K9W7</accession>
<reference evidence="1 2" key="1">
    <citation type="submission" date="2017-11" db="EMBL/GenBank/DDBJ databases">
        <title>De-novo sequencing of pomegranate (Punica granatum L.) genome.</title>
        <authorList>
            <person name="Akparov Z."/>
            <person name="Amiraslanov A."/>
            <person name="Hajiyeva S."/>
            <person name="Abbasov M."/>
            <person name="Kaur K."/>
            <person name="Hamwieh A."/>
            <person name="Solovyev V."/>
            <person name="Salamov A."/>
            <person name="Braich B."/>
            <person name="Kosarev P."/>
            <person name="Mahmoud A."/>
            <person name="Hajiyev E."/>
            <person name="Babayeva S."/>
            <person name="Izzatullayeva V."/>
            <person name="Mammadov A."/>
            <person name="Mammadov A."/>
            <person name="Sharifova S."/>
            <person name="Ojaghi J."/>
            <person name="Eynullazada K."/>
            <person name="Bayramov B."/>
            <person name="Abdulazimova A."/>
            <person name="Shahmuradov I."/>
        </authorList>
    </citation>
    <scope>NUCLEOTIDE SEQUENCE [LARGE SCALE GENOMIC DNA]</scope>
    <source>
        <strain evidence="2">cv. AG2017</strain>
        <tissue evidence="1">Leaf</tissue>
    </source>
</reference>
<name>A0A2I0K9W7_PUNGR</name>